<organism evidence="1 2">
    <name type="scientific">Pisolithus microcarpus 441</name>
    <dbReference type="NCBI Taxonomy" id="765257"/>
    <lineage>
        <taxon>Eukaryota</taxon>
        <taxon>Fungi</taxon>
        <taxon>Dikarya</taxon>
        <taxon>Basidiomycota</taxon>
        <taxon>Agaricomycotina</taxon>
        <taxon>Agaricomycetes</taxon>
        <taxon>Agaricomycetidae</taxon>
        <taxon>Boletales</taxon>
        <taxon>Sclerodermatineae</taxon>
        <taxon>Pisolithaceae</taxon>
        <taxon>Pisolithus</taxon>
    </lineage>
</organism>
<sequence length="67" mass="7109">MMLPRDDGAMPKVGSNNDYIASRVWSVPCTSEWLVPTHAISDPPVTVELARRGRGTSSGVALSSLPA</sequence>
<dbReference type="EMBL" id="KN833687">
    <property type="protein sequence ID" value="KIK30031.1"/>
    <property type="molecule type" value="Genomic_DNA"/>
</dbReference>
<name>A0A0C9ZL09_9AGAM</name>
<dbReference type="Proteomes" id="UP000054018">
    <property type="component" value="Unassembled WGS sequence"/>
</dbReference>
<accession>A0A0C9ZL09</accession>
<dbReference type="AlphaFoldDB" id="A0A0C9ZL09"/>
<keyword evidence="2" id="KW-1185">Reference proteome</keyword>
<protein>
    <submittedName>
        <fullName evidence="1">Uncharacterized protein</fullName>
    </submittedName>
</protein>
<evidence type="ECO:0000313" key="1">
    <source>
        <dbReference type="EMBL" id="KIK30031.1"/>
    </source>
</evidence>
<evidence type="ECO:0000313" key="2">
    <source>
        <dbReference type="Proteomes" id="UP000054018"/>
    </source>
</evidence>
<proteinExistence type="predicted"/>
<dbReference type="HOGENOM" id="CLU_2813366_0_0_1"/>
<gene>
    <name evidence="1" type="ORF">PISMIDRAFT_671050</name>
</gene>
<reference evidence="1 2" key="1">
    <citation type="submission" date="2014-04" db="EMBL/GenBank/DDBJ databases">
        <authorList>
            <consortium name="DOE Joint Genome Institute"/>
            <person name="Kuo A."/>
            <person name="Kohler A."/>
            <person name="Costa M.D."/>
            <person name="Nagy L.G."/>
            <person name="Floudas D."/>
            <person name="Copeland A."/>
            <person name="Barry K.W."/>
            <person name="Cichocki N."/>
            <person name="Veneault-Fourrey C."/>
            <person name="LaButti K."/>
            <person name="Lindquist E.A."/>
            <person name="Lipzen A."/>
            <person name="Lundell T."/>
            <person name="Morin E."/>
            <person name="Murat C."/>
            <person name="Sun H."/>
            <person name="Tunlid A."/>
            <person name="Henrissat B."/>
            <person name="Grigoriev I.V."/>
            <person name="Hibbett D.S."/>
            <person name="Martin F."/>
            <person name="Nordberg H.P."/>
            <person name="Cantor M.N."/>
            <person name="Hua S.X."/>
        </authorList>
    </citation>
    <scope>NUCLEOTIDE SEQUENCE [LARGE SCALE GENOMIC DNA]</scope>
    <source>
        <strain evidence="1 2">441</strain>
    </source>
</reference>
<reference evidence="2" key="2">
    <citation type="submission" date="2015-01" db="EMBL/GenBank/DDBJ databases">
        <title>Evolutionary Origins and Diversification of the Mycorrhizal Mutualists.</title>
        <authorList>
            <consortium name="DOE Joint Genome Institute"/>
            <consortium name="Mycorrhizal Genomics Consortium"/>
            <person name="Kohler A."/>
            <person name="Kuo A."/>
            <person name="Nagy L.G."/>
            <person name="Floudas D."/>
            <person name="Copeland A."/>
            <person name="Barry K.W."/>
            <person name="Cichocki N."/>
            <person name="Veneault-Fourrey C."/>
            <person name="LaButti K."/>
            <person name="Lindquist E.A."/>
            <person name="Lipzen A."/>
            <person name="Lundell T."/>
            <person name="Morin E."/>
            <person name="Murat C."/>
            <person name="Riley R."/>
            <person name="Ohm R."/>
            <person name="Sun H."/>
            <person name="Tunlid A."/>
            <person name="Henrissat B."/>
            <person name="Grigoriev I.V."/>
            <person name="Hibbett D.S."/>
            <person name="Martin F."/>
        </authorList>
    </citation>
    <scope>NUCLEOTIDE SEQUENCE [LARGE SCALE GENOMIC DNA]</scope>
    <source>
        <strain evidence="2">441</strain>
    </source>
</reference>